<proteinExistence type="predicted"/>
<feature type="region of interest" description="Disordered" evidence="1">
    <location>
        <begin position="89"/>
        <end position="132"/>
    </location>
</feature>
<sequence length="132" mass="14186">MLVASALEPHKVQARMRHARLAETLATWKFPRECALAAVHWARLSAPLSSSLGGELLACPETTARPATLPRLWTACAVSACFGYAVSPPASTTEREGRPLMAITDHRGSASRAHRSSGRAAPPHCRPPRTAR</sequence>
<comment type="caution">
    <text evidence="2">The sequence shown here is derived from an EMBL/GenBank/DDBJ whole genome shotgun (WGS) entry which is preliminary data.</text>
</comment>
<organism evidence="2 3">
    <name type="scientific">Streptomyces hygroscopicus</name>
    <dbReference type="NCBI Taxonomy" id="1912"/>
    <lineage>
        <taxon>Bacteria</taxon>
        <taxon>Bacillati</taxon>
        <taxon>Actinomycetota</taxon>
        <taxon>Actinomycetes</taxon>
        <taxon>Kitasatosporales</taxon>
        <taxon>Streptomycetaceae</taxon>
        <taxon>Streptomyces</taxon>
        <taxon>Streptomyces violaceusniger group</taxon>
    </lineage>
</organism>
<reference evidence="2" key="1">
    <citation type="submission" date="2024-05" db="EMBL/GenBank/DDBJ databases">
        <title>Whole genome shotgun sequence of Streptomyces hygroscopicus NBRC 113678.</title>
        <authorList>
            <person name="Komaki H."/>
            <person name="Tamura T."/>
        </authorList>
    </citation>
    <scope>NUCLEOTIDE SEQUENCE</scope>
    <source>
        <strain evidence="2">N11-34</strain>
    </source>
</reference>
<feature type="compositionally biased region" description="Basic and acidic residues" evidence="1">
    <location>
        <begin position="93"/>
        <end position="108"/>
    </location>
</feature>
<evidence type="ECO:0000313" key="3">
    <source>
        <dbReference type="Proteomes" id="UP001054854"/>
    </source>
</evidence>
<dbReference type="EMBL" id="BNEK01000003">
    <property type="protein sequence ID" value="GHJ28834.1"/>
    <property type="molecule type" value="Genomic_DNA"/>
</dbReference>
<name>A0ABQ3TZN3_STRHY</name>
<gene>
    <name evidence="2" type="ORF">TPA0910_32670</name>
</gene>
<accession>A0ABQ3TZN3</accession>
<protein>
    <submittedName>
        <fullName evidence="2">Uncharacterized protein</fullName>
    </submittedName>
</protein>
<keyword evidence="3" id="KW-1185">Reference proteome</keyword>
<evidence type="ECO:0000313" key="2">
    <source>
        <dbReference type="EMBL" id="GHJ28834.1"/>
    </source>
</evidence>
<evidence type="ECO:0000256" key="1">
    <source>
        <dbReference type="SAM" id="MobiDB-lite"/>
    </source>
</evidence>
<dbReference type="Proteomes" id="UP001054854">
    <property type="component" value="Unassembled WGS sequence"/>
</dbReference>